<dbReference type="Pfam" id="PF00560">
    <property type="entry name" value="LRR_1"/>
    <property type="match status" value="1"/>
</dbReference>
<keyword evidence="3 10" id="KW-0812">Transmembrane</keyword>
<evidence type="ECO:0000256" key="4">
    <source>
        <dbReference type="ARBA" id="ARBA00022729"/>
    </source>
</evidence>
<dbReference type="PANTHER" id="PTHR48052">
    <property type="entry name" value="UNNAMED PRODUCT"/>
    <property type="match status" value="1"/>
</dbReference>
<proteinExistence type="predicted"/>
<keyword evidence="8" id="KW-0325">Glycoprotein</keyword>
<keyword evidence="2" id="KW-1003">Cell membrane</keyword>
<keyword evidence="6 10" id="KW-0472">Membrane</keyword>
<organism evidence="11 12">
    <name type="scientific">Symbiodinium necroappetens</name>
    <dbReference type="NCBI Taxonomy" id="1628268"/>
    <lineage>
        <taxon>Eukaryota</taxon>
        <taxon>Sar</taxon>
        <taxon>Alveolata</taxon>
        <taxon>Dinophyceae</taxon>
        <taxon>Suessiales</taxon>
        <taxon>Symbiodiniaceae</taxon>
        <taxon>Symbiodinium</taxon>
    </lineage>
</organism>
<evidence type="ECO:0000256" key="5">
    <source>
        <dbReference type="ARBA" id="ARBA00022989"/>
    </source>
</evidence>
<feature type="transmembrane region" description="Helical" evidence="10">
    <location>
        <begin position="932"/>
        <end position="952"/>
    </location>
</feature>
<dbReference type="GO" id="GO:0012505">
    <property type="term" value="C:endomembrane system"/>
    <property type="evidence" value="ECO:0007669"/>
    <property type="project" value="UniProtKB-SubCell"/>
</dbReference>
<keyword evidence="12" id="KW-1185">Reference proteome</keyword>
<dbReference type="InterPro" id="IPR009030">
    <property type="entry name" value="Growth_fac_rcpt_cys_sf"/>
</dbReference>
<evidence type="ECO:0000256" key="3">
    <source>
        <dbReference type="ARBA" id="ARBA00022692"/>
    </source>
</evidence>
<dbReference type="Gene3D" id="2.10.50.10">
    <property type="entry name" value="Tumor Necrosis Factor Receptor, subunit A, domain 2"/>
    <property type="match status" value="1"/>
</dbReference>
<protein>
    <submittedName>
        <fullName evidence="11">GSO1 protein</fullName>
    </submittedName>
</protein>
<accession>A0A813ALW5</accession>
<dbReference type="Gene3D" id="3.80.10.10">
    <property type="entry name" value="Ribonuclease Inhibitor"/>
    <property type="match status" value="2"/>
</dbReference>
<comment type="subcellular location">
    <subcellularLocation>
        <location evidence="1">Cell membrane</location>
    </subcellularLocation>
    <subcellularLocation>
        <location evidence="9">Endomembrane system</location>
        <topology evidence="9">Single-pass membrane protein</topology>
    </subcellularLocation>
</comment>
<dbReference type="SMART" id="SM01411">
    <property type="entry name" value="Ephrin_rec_like"/>
    <property type="match status" value="1"/>
</dbReference>
<dbReference type="OrthoDB" id="19138at2759"/>
<comment type="caution">
    <text evidence="11">The sequence shown here is derived from an EMBL/GenBank/DDBJ whole genome shotgun (WGS) entry which is preliminary data.</text>
</comment>
<evidence type="ECO:0000256" key="7">
    <source>
        <dbReference type="ARBA" id="ARBA00023170"/>
    </source>
</evidence>
<feature type="transmembrane region" description="Helical" evidence="10">
    <location>
        <begin position="805"/>
        <end position="830"/>
    </location>
</feature>
<keyword evidence="5 10" id="KW-1133">Transmembrane helix</keyword>
<evidence type="ECO:0000256" key="2">
    <source>
        <dbReference type="ARBA" id="ARBA00022475"/>
    </source>
</evidence>
<evidence type="ECO:0000256" key="8">
    <source>
        <dbReference type="ARBA" id="ARBA00023180"/>
    </source>
</evidence>
<keyword evidence="4" id="KW-0732">Signal</keyword>
<dbReference type="EMBL" id="CAJNJA010060254">
    <property type="protein sequence ID" value="CAE7870227.1"/>
    <property type="molecule type" value="Genomic_DNA"/>
</dbReference>
<dbReference type="GO" id="GO:0005886">
    <property type="term" value="C:plasma membrane"/>
    <property type="evidence" value="ECO:0007669"/>
    <property type="project" value="UniProtKB-SubCell"/>
</dbReference>
<dbReference type="AlphaFoldDB" id="A0A813ALW5"/>
<dbReference type="SUPFAM" id="SSF57184">
    <property type="entry name" value="Growth factor receptor domain"/>
    <property type="match status" value="1"/>
</dbReference>
<dbReference type="PANTHER" id="PTHR48052:SF8">
    <property type="entry name" value="LRR RECEPTOR-LIKE SERINE_THREONINE-PROTEIN KINASE FLS2"/>
    <property type="match status" value="1"/>
</dbReference>
<name>A0A813ALW5_9DINO</name>
<keyword evidence="7" id="KW-0675">Receptor</keyword>
<gene>
    <name evidence="11" type="primary">GSO1</name>
    <name evidence="11" type="ORF">SNEC2469_LOCUS28090</name>
</gene>
<evidence type="ECO:0000256" key="1">
    <source>
        <dbReference type="ARBA" id="ARBA00004236"/>
    </source>
</evidence>
<evidence type="ECO:0000313" key="11">
    <source>
        <dbReference type="EMBL" id="CAE7870227.1"/>
    </source>
</evidence>
<evidence type="ECO:0000256" key="10">
    <source>
        <dbReference type="SAM" id="Phobius"/>
    </source>
</evidence>
<dbReference type="InterPro" id="IPR032675">
    <property type="entry name" value="LRR_dom_sf"/>
</dbReference>
<sequence length="1112" mass="121614">DIKALEECTDLKLLSLRGATIMGDIRALANMKLLKKVDLRGTQVSGDVKVFEGLAGLRVLLIKRTPVYGDIQAFQASVQLYRLELSGTQVYGDIRAFEATRRLRRLSLTATRISGNIQAFEKTKLLEDLILSLTEVEGDIKAFNTTRRLQQLHLASTNVCGDIVALRGATLLRDIFLRSTNVQGDIEAFVSTSSLEKLMLGESKVSGNVGILNSTAFSKLWKLELDHTNVVGNVVFIGSLPALQVVNLAATRVWGDIDVFGRNKRLEAVYCQNMDLKGDIRSFEHLTLLTYVDMSFTKVAGDVAVFAGKQFLHTLKLASTRVFGDIGDLVSWDNVFEVLELSSTSVAGNVWVFQHASYLKELYLADTQVTGSMDGILHWEKVQVIDLSKTLVEGRLTRRWRGCCKELRTLRLSDPGSGSGVQFIPAGDDRVDLLQLPQYMHPDQAILPALTTLEVSGCQLQGPASDLLLPLAFCEHLGSVLAAESGLTGDLPTTDPLKAFSAGAYGIYNDVRSPLSTSLEVLDLSGNNLSRIAAVPQAMHSIGLSSNKQPLQLAEGVLTKACKSKVLIDLRGTSLDDGSLYEIRKLIETGAVSLTKQQGAFVRPSKGYKCFDLDRSSTTLQVTPSTIMPHEWCTCLRGWSGVGTNCTECPENFFSHKPNLSSCTPCPAHTKSSKRSKDVHDCKCQVGSLHRVKGEWLCGCPDDQALLNDNCVPCPARHLNCSGYSSNATTAQPLPGYARLELKADEAFQCLDRKRCPGDGRAASGLGCGSGYDGPLCTGCHETFFAAGNSCLPCSNKDQHIPARVIHAMACVTIVALLWAGVVAVAYFVYSWRPGQWLEAQLQTLRQAVFAEGVVGSLQEKLLKSQAPILLQMCQLWVVLAVLARNKEEDGHEASSSRLWELPYMQTLQFAIGNLQELLYLQCYLGGPPVRLALAILTPVLPLALLLCSSGIEVFRRGAGVSAALKVLPIFFIGGASKCFALRSCQLFDAGGEPLENFAFLRQLPDLRCDQDVAWADSSPVSSVFWPCAICYGILIPCFLFYLYFRQHVLLRYSRVPLQLTQGGKEQHLAVGVQDRMLERRVVAAAVAYIAMMQQGTVRIQLRSGKGRLGER</sequence>
<reference evidence="11" key="1">
    <citation type="submission" date="2021-02" db="EMBL/GenBank/DDBJ databases">
        <authorList>
            <person name="Dougan E. K."/>
            <person name="Rhodes N."/>
            <person name="Thang M."/>
            <person name="Chan C."/>
        </authorList>
    </citation>
    <scope>NUCLEOTIDE SEQUENCE</scope>
</reference>
<dbReference type="InterPro" id="IPR001611">
    <property type="entry name" value="Leu-rich_rpt"/>
</dbReference>
<feature type="transmembrane region" description="Helical" evidence="10">
    <location>
        <begin position="1024"/>
        <end position="1045"/>
    </location>
</feature>
<evidence type="ECO:0000256" key="6">
    <source>
        <dbReference type="ARBA" id="ARBA00023136"/>
    </source>
</evidence>
<evidence type="ECO:0000313" key="12">
    <source>
        <dbReference type="Proteomes" id="UP000601435"/>
    </source>
</evidence>
<dbReference type="SUPFAM" id="SSF52058">
    <property type="entry name" value="L domain-like"/>
    <property type="match status" value="2"/>
</dbReference>
<evidence type="ECO:0000256" key="9">
    <source>
        <dbReference type="ARBA" id="ARBA00037847"/>
    </source>
</evidence>
<dbReference type="Proteomes" id="UP000601435">
    <property type="component" value="Unassembled WGS sequence"/>
</dbReference>
<dbReference type="PROSITE" id="PS51450">
    <property type="entry name" value="LRR"/>
    <property type="match status" value="1"/>
</dbReference>
<feature type="non-terminal residue" evidence="11">
    <location>
        <position position="1"/>
    </location>
</feature>